<feature type="domain" description="Pyridoxamine 5'-phosphate oxidase N-terminal" evidence="2">
    <location>
        <begin position="3"/>
        <end position="134"/>
    </location>
</feature>
<organism evidence="3 4">
    <name type="scientific">Mycobacterium asiaticum</name>
    <dbReference type="NCBI Taxonomy" id="1790"/>
    <lineage>
        <taxon>Bacteria</taxon>
        <taxon>Bacillati</taxon>
        <taxon>Actinomycetota</taxon>
        <taxon>Actinomycetes</taxon>
        <taxon>Mycobacteriales</taxon>
        <taxon>Mycobacteriaceae</taxon>
        <taxon>Mycobacterium</taxon>
    </lineage>
</organism>
<dbReference type="STRING" id="1790.A5645_00435"/>
<dbReference type="EMBL" id="LZKQ01000330">
    <property type="protein sequence ID" value="OBI72895.1"/>
    <property type="molecule type" value="Genomic_DNA"/>
</dbReference>
<dbReference type="GO" id="GO:0070967">
    <property type="term" value="F:coenzyme F420 binding"/>
    <property type="evidence" value="ECO:0007669"/>
    <property type="project" value="TreeGrafter"/>
</dbReference>
<dbReference type="GO" id="GO:0005829">
    <property type="term" value="C:cytosol"/>
    <property type="evidence" value="ECO:0007669"/>
    <property type="project" value="TreeGrafter"/>
</dbReference>
<dbReference type="InterPro" id="IPR011576">
    <property type="entry name" value="Pyridox_Oxase_N"/>
</dbReference>
<dbReference type="Pfam" id="PF01243">
    <property type="entry name" value="PNPOx_N"/>
    <property type="match status" value="1"/>
</dbReference>
<evidence type="ECO:0000256" key="1">
    <source>
        <dbReference type="ARBA" id="ARBA00023002"/>
    </source>
</evidence>
<keyword evidence="1" id="KW-0560">Oxidoreductase</keyword>
<evidence type="ECO:0000313" key="4">
    <source>
        <dbReference type="Proteomes" id="UP000093795"/>
    </source>
</evidence>
<accession>A0A1A3BD89</accession>
<dbReference type="SUPFAM" id="SSF50475">
    <property type="entry name" value="FMN-binding split barrel"/>
    <property type="match status" value="1"/>
</dbReference>
<comment type="caution">
    <text evidence="3">The sequence shown here is derived from an EMBL/GenBank/DDBJ whole genome shotgun (WGS) entry which is preliminary data.</text>
</comment>
<dbReference type="InterPro" id="IPR019967">
    <property type="entry name" value="F420-dep_enz_PPOX_Rv0121"/>
</dbReference>
<dbReference type="GO" id="GO:0016627">
    <property type="term" value="F:oxidoreductase activity, acting on the CH-CH group of donors"/>
    <property type="evidence" value="ECO:0007669"/>
    <property type="project" value="TreeGrafter"/>
</dbReference>
<gene>
    <name evidence="3" type="ORF">A9X01_07270</name>
</gene>
<dbReference type="AlphaFoldDB" id="A0A1A3BD89"/>
<sequence length="136" mass="15126">MFASSPIARLATVTPSGRPHLVPVVFAVQFDQDNVDQNNGVVYTAVDAKPKSTQRLRRLENIEVNAAVSLLVDHYADDWTQLWWVRVDGTATIARDGGALTTGYRLLRAKYDQYQSVSLNGPVIAITVTRWSSWHA</sequence>
<dbReference type="NCBIfam" id="TIGR03668">
    <property type="entry name" value="Rv0121_F420"/>
    <property type="match status" value="1"/>
</dbReference>
<protein>
    <submittedName>
        <fullName evidence="3">PPOX class F420-dependent oxidoreductase</fullName>
    </submittedName>
</protein>
<evidence type="ECO:0000259" key="2">
    <source>
        <dbReference type="Pfam" id="PF01243"/>
    </source>
</evidence>
<dbReference type="Gene3D" id="2.30.110.10">
    <property type="entry name" value="Electron Transport, Fmn-binding Protein, Chain A"/>
    <property type="match status" value="1"/>
</dbReference>
<dbReference type="OrthoDB" id="9812086at2"/>
<dbReference type="PANTHER" id="PTHR35176">
    <property type="entry name" value="HEME OXYGENASE HI_0854-RELATED"/>
    <property type="match status" value="1"/>
</dbReference>
<reference evidence="3 4" key="1">
    <citation type="submission" date="2016-06" db="EMBL/GenBank/DDBJ databases">
        <authorList>
            <person name="Kjaerup R.B."/>
            <person name="Dalgaard T.S."/>
            <person name="Juul-Madsen H.R."/>
        </authorList>
    </citation>
    <scope>NUCLEOTIDE SEQUENCE [LARGE SCALE GENOMIC DNA]</scope>
    <source>
        <strain evidence="3 4">1081914.2</strain>
    </source>
</reference>
<proteinExistence type="predicted"/>
<dbReference type="InterPro" id="IPR052019">
    <property type="entry name" value="F420H2_bilvrd_red/Heme_oxyg"/>
</dbReference>
<dbReference type="PANTHER" id="PTHR35176:SF2">
    <property type="entry name" value="F420H(2)-DEPENDENT REDUCTASE RV1155"/>
    <property type="match status" value="1"/>
</dbReference>
<name>A0A1A3BD89_MYCAS</name>
<dbReference type="Proteomes" id="UP000093795">
    <property type="component" value="Unassembled WGS sequence"/>
</dbReference>
<evidence type="ECO:0000313" key="3">
    <source>
        <dbReference type="EMBL" id="OBI72895.1"/>
    </source>
</evidence>
<dbReference type="InterPro" id="IPR012349">
    <property type="entry name" value="Split_barrel_FMN-bd"/>
</dbReference>